<organism evidence="1 2">
    <name type="scientific">Viridothelium virens</name>
    <name type="common">Speckled blister lichen</name>
    <name type="synonym">Trypethelium virens</name>
    <dbReference type="NCBI Taxonomy" id="1048519"/>
    <lineage>
        <taxon>Eukaryota</taxon>
        <taxon>Fungi</taxon>
        <taxon>Dikarya</taxon>
        <taxon>Ascomycota</taxon>
        <taxon>Pezizomycotina</taxon>
        <taxon>Dothideomycetes</taxon>
        <taxon>Dothideomycetes incertae sedis</taxon>
        <taxon>Trypetheliales</taxon>
        <taxon>Trypetheliaceae</taxon>
        <taxon>Viridothelium</taxon>
    </lineage>
</organism>
<evidence type="ECO:0000313" key="2">
    <source>
        <dbReference type="Proteomes" id="UP000800092"/>
    </source>
</evidence>
<reference evidence="1" key="1">
    <citation type="journal article" date="2020" name="Stud. Mycol.">
        <title>101 Dothideomycetes genomes: a test case for predicting lifestyles and emergence of pathogens.</title>
        <authorList>
            <person name="Haridas S."/>
            <person name="Albert R."/>
            <person name="Binder M."/>
            <person name="Bloem J."/>
            <person name="Labutti K."/>
            <person name="Salamov A."/>
            <person name="Andreopoulos B."/>
            <person name="Baker S."/>
            <person name="Barry K."/>
            <person name="Bills G."/>
            <person name="Bluhm B."/>
            <person name="Cannon C."/>
            <person name="Castanera R."/>
            <person name="Culley D."/>
            <person name="Daum C."/>
            <person name="Ezra D."/>
            <person name="Gonzalez J."/>
            <person name="Henrissat B."/>
            <person name="Kuo A."/>
            <person name="Liang C."/>
            <person name="Lipzen A."/>
            <person name="Lutzoni F."/>
            <person name="Magnuson J."/>
            <person name="Mondo S."/>
            <person name="Nolan M."/>
            <person name="Ohm R."/>
            <person name="Pangilinan J."/>
            <person name="Park H.-J."/>
            <person name="Ramirez L."/>
            <person name="Alfaro M."/>
            <person name="Sun H."/>
            <person name="Tritt A."/>
            <person name="Yoshinaga Y."/>
            <person name="Zwiers L.-H."/>
            <person name="Turgeon B."/>
            <person name="Goodwin S."/>
            <person name="Spatafora J."/>
            <person name="Crous P."/>
            <person name="Grigoriev I."/>
        </authorList>
    </citation>
    <scope>NUCLEOTIDE SEQUENCE</scope>
    <source>
        <strain evidence="1">Tuck. ex Michener</strain>
    </source>
</reference>
<gene>
    <name evidence="1" type="ORF">EV356DRAFT_232259</name>
</gene>
<dbReference type="AlphaFoldDB" id="A0A6A6H4T2"/>
<accession>A0A6A6H4T2</accession>
<protein>
    <submittedName>
        <fullName evidence="1">Uncharacterized protein</fullName>
    </submittedName>
</protein>
<proteinExistence type="predicted"/>
<name>A0A6A6H4T2_VIRVR</name>
<evidence type="ECO:0000313" key="1">
    <source>
        <dbReference type="EMBL" id="KAF2232889.1"/>
    </source>
</evidence>
<keyword evidence="2" id="KW-1185">Reference proteome</keyword>
<sequence length="152" mass="16998">MQGPDFGCTAAPRRCHTRPCRFGGTASSMLVGEVPELAVAKCSRSSSRILPADDIKATSIAAEYKTHPRRQDCRTRAYCLGGFVLKSSSYIPNVDRLLLTEMKSQLQQSRTDSSRRKTCFSVKQSLADLPCRSIALIRHRHHNPDFSWLELS</sequence>
<dbReference type="EMBL" id="ML991811">
    <property type="protein sequence ID" value="KAF2232889.1"/>
    <property type="molecule type" value="Genomic_DNA"/>
</dbReference>
<dbReference type="Proteomes" id="UP000800092">
    <property type="component" value="Unassembled WGS sequence"/>
</dbReference>